<keyword evidence="3 10" id="KW-0813">Transport</keyword>
<gene>
    <name evidence="12" type="ORF">TRIP_D300184</name>
</gene>
<dbReference type="InterPro" id="IPR004692">
    <property type="entry name" value="SecG"/>
</dbReference>
<dbReference type="GO" id="GO:0005886">
    <property type="term" value="C:plasma membrane"/>
    <property type="evidence" value="ECO:0007669"/>
    <property type="project" value="UniProtKB-SubCell"/>
</dbReference>
<evidence type="ECO:0000256" key="9">
    <source>
        <dbReference type="ARBA" id="ARBA00023136"/>
    </source>
</evidence>
<protein>
    <recommendedName>
        <fullName evidence="10">Protein-export membrane protein SecG</fullName>
    </recommendedName>
</protein>
<evidence type="ECO:0000256" key="4">
    <source>
        <dbReference type="ARBA" id="ARBA00022475"/>
    </source>
</evidence>
<dbReference type="AlphaFoldDB" id="A0A653AB91"/>
<keyword evidence="6 10" id="KW-0653">Protein transport</keyword>
<sequence>MSGLLITLTILIIIAAILLTLVVLVQNSKGGGLAAGFQSSNQIMGVKRTTDFIEKATWGLAGFMIVLSIIVVGIQSNSRQVVDDSEIKEQSVDLNNQMQKGMATPNFGETPAQQQDQQAAPAQAPAAQPEKK</sequence>
<dbReference type="GO" id="GO:0009306">
    <property type="term" value="P:protein secretion"/>
    <property type="evidence" value="ECO:0007669"/>
    <property type="project" value="UniProtKB-UniRule"/>
</dbReference>
<evidence type="ECO:0000256" key="1">
    <source>
        <dbReference type="ARBA" id="ARBA00004651"/>
    </source>
</evidence>
<dbReference type="GO" id="GO:0065002">
    <property type="term" value="P:intracellular protein transmembrane transport"/>
    <property type="evidence" value="ECO:0007669"/>
    <property type="project" value="TreeGrafter"/>
</dbReference>
<feature type="compositionally biased region" description="Low complexity" evidence="11">
    <location>
        <begin position="111"/>
        <end position="132"/>
    </location>
</feature>
<comment type="similarity">
    <text evidence="2 10">Belongs to the SecG family.</text>
</comment>
<keyword evidence="5 10" id="KW-0812">Transmembrane</keyword>
<keyword evidence="9 10" id="KW-0472">Membrane</keyword>
<dbReference type="GO" id="GO:0043952">
    <property type="term" value="P:protein transport by the Sec complex"/>
    <property type="evidence" value="ECO:0007669"/>
    <property type="project" value="TreeGrafter"/>
</dbReference>
<organism evidence="12">
    <name type="scientific">uncultured Paludibacter sp</name>
    <dbReference type="NCBI Taxonomy" id="497635"/>
    <lineage>
        <taxon>Bacteria</taxon>
        <taxon>Pseudomonadati</taxon>
        <taxon>Bacteroidota</taxon>
        <taxon>Bacteroidia</taxon>
        <taxon>Bacteroidales</taxon>
        <taxon>Paludibacteraceae</taxon>
        <taxon>Paludibacter</taxon>
        <taxon>environmental samples</taxon>
    </lineage>
</organism>
<dbReference type="Pfam" id="PF03840">
    <property type="entry name" value="SecG"/>
    <property type="match status" value="1"/>
</dbReference>
<name>A0A653AB91_9BACT</name>
<comment type="subcellular location">
    <subcellularLocation>
        <location evidence="1 10">Cell membrane</location>
        <topology evidence="1 10">Multi-pass membrane protein</topology>
    </subcellularLocation>
</comment>
<evidence type="ECO:0000256" key="11">
    <source>
        <dbReference type="SAM" id="MobiDB-lite"/>
    </source>
</evidence>
<reference evidence="12" key="1">
    <citation type="submission" date="2018-07" db="EMBL/GenBank/DDBJ databases">
        <authorList>
            <consortium name="Genoscope - CEA"/>
            <person name="William W."/>
        </authorList>
    </citation>
    <scope>NUCLEOTIDE SEQUENCE</scope>
    <source>
        <strain evidence="12">IK1</strain>
    </source>
</reference>
<dbReference type="NCBIfam" id="TIGR00810">
    <property type="entry name" value="secG"/>
    <property type="match status" value="1"/>
</dbReference>
<dbReference type="PANTHER" id="PTHR34182:SF1">
    <property type="entry name" value="PROTEIN-EXPORT MEMBRANE PROTEIN SECG"/>
    <property type="match status" value="1"/>
</dbReference>
<feature type="region of interest" description="Disordered" evidence="11">
    <location>
        <begin position="93"/>
        <end position="132"/>
    </location>
</feature>
<evidence type="ECO:0000256" key="6">
    <source>
        <dbReference type="ARBA" id="ARBA00022927"/>
    </source>
</evidence>
<evidence type="ECO:0000256" key="8">
    <source>
        <dbReference type="ARBA" id="ARBA00023010"/>
    </source>
</evidence>
<dbReference type="GO" id="GO:0015450">
    <property type="term" value="F:protein-transporting ATPase activity"/>
    <property type="evidence" value="ECO:0007669"/>
    <property type="project" value="UniProtKB-UniRule"/>
</dbReference>
<proteinExistence type="inferred from homology"/>
<dbReference type="PANTHER" id="PTHR34182">
    <property type="entry name" value="PROTEIN-EXPORT MEMBRANE PROTEIN SECG"/>
    <property type="match status" value="1"/>
</dbReference>
<comment type="function">
    <text evidence="10">Involved in protein export. Participates in an early event of protein translocation.</text>
</comment>
<evidence type="ECO:0000256" key="10">
    <source>
        <dbReference type="RuleBase" id="RU365087"/>
    </source>
</evidence>
<dbReference type="EMBL" id="UPXZ01000024">
    <property type="protein sequence ID" value="VBB45326.1"/>
    <property type="molecule type" value="Genomic_DNA"/>
</dbReference>
<evidence type="ECO:0000256" key="7">
    <source>
        <dbReference type="ARBA" id="ARBA00022989"/>
    </source>
</evidence>
<evidence type="ECO:0000313" key="12">
    <source>
        <dbReference type="EMBL" id="VBB45326.1"/>
    </source>
</evidence>
<comment type="caution">
    <text evidence="10">Lacks conserved residue(s) required for the propagation of feature annotation.</text>
</comment>
<evidence type="ECO:0000256" key="3">
    <source>
        <dbReference type="ARBA" id="ARBA00022448"/>
    </source>
</evidence>
<feature type="transmembrane region" description="Helical" evidence="10">
    <location>
        <begin position="58"/>
        <end position="74"/>
    </location>
</feature>
<keyword evidence="8 10" id="KW-0811">Translocation</keyword>
<accession>A0A653AB91</accession>
<evidence type="ECO:0000256" key="5">
    <source>
        <dbReference type="ARBA" id="ARBA00022692"/>
    </source>
</evidence>
<keyword evidence="7 10" id="KW-1133">Transmembrane helix</keyword>
<keyword evidence="4 10" id="KW-1003">Cell membrane</keyword>
<evidence type="ECO:0000256" key="2">
    <source>
        <dbReference type="ARBA" id="ARBA00008445"/>
    </source>
</evidence>